<comment type="catalytic activity">
    <reaction evidence="1">
        <text>(8S)-3',8-cyclo-7,8-dihydroguanosine 5'-triphosphate = cyclic pyranopterin phosphate + diphosphate</text>
        <dbReference type="Rhea" id="RHEA:49580"/>
        <dbReference type="ChEBI" id="CHEBI:33019"/>
        <dbReference type="ChEBI" id="CHEBI:59648"/>
        <dbReference type="ChEBI" id="CHEBI:131766"/>
        <dbReference type="EC" id="4.6.1.17"/>
    </reaction>
</comment>
<keyword evidence="4 11" id="KW-0808">Transferase</keyword>
<dbReference type="EC" id="2.3.1.225" evidence="11"/>
<evidence type="ECO:0000256" key="3">
    <source>
        <dbReference type="ARBA" id="ARBA00005046"/>
    </source>
</evidence>
<evidence type="ECO:0000259" key="13">
    <source>
        <dbReference type="Pfam" id="PF01967"/>
    </source>
</evidence>
<comment type="catalytic activity">
    <reaction evidence="11">
        <text>L-cysteinyl-[protein] + hexadecanoyl-CoA = S-hexadecanoyl-L-cysteinyl-[protein] + CoA</text>
        <dbReference type="Rhea" id="RHEA:36683"/>
        <dbReference type="Rhea" id="RHEA-COMP:10131"/>
        <dbReference type="Rhea" id="RHEA-COMP:11032"/>
        <dbReference type="ChEBI" id="CHEBI:29950"/>
        <dbReference type="ChEBI" id="CHEBI:57287"/>
        <dbReference type="ChEBI" id="CHEBI:57379"/>
        <dbReference type="ChEBI" id="CHEBI:74151"/>
        <dbReference type="EC" id="2.3.1.225"/>
    </reaction>
</comment>
<dbReference type="InterPro" id="IPR023045">
    <property type="entry name" value="MoaC"/>
</dbReference>
<feature type="transmembrane region" description="Helical" evidence="11">
    <location>
        <begin position="49"/>
        <end position="66"/>
    </location>
</feature>
<dbReference type="Pfam" id="PF01967">
    <property type="entry name" value="MoaC"/>
    <property type="match status" value="1"/>
</dbReference>
<proteinExistence type="inferred from homology"/>
<feature type="transmembrane region" description="Helical" evidence="11">
    <location>
        <begin position="6"/>
        <end position="28"/>
    </location>
</feature>
<dbReference type="NCBIfam" id="NF006870">
    <property type="entry name" value="PRK09364.1"/>
    <property type="match status" value="1"/>
</dbReference>
<dbReference type="GO" id="GO:0061799">
    <property type="term" value="F:cyclic pyranopterin monophosphate synthase activity"/>
    <property type="evidence" value="ECO:0007669"/>
    <property type="project" value="UniProtKB-EC"/>
</dbReference>
<keyword evidence="6 11" id="KW-1133">Transmembrane helix</keyword>
<dbReference type="InterPro" id="IPR039859">
    <property type="entry name" value="PFA4/ZDH16/20/ERF2-like"/>
</dbReference>
<keyword evidence="10 11" id="KW-0012">Acyltransferase</keyword>
<dbReference type="InterPro" id="IPR001594">
    <property type="entry name" value="Palmitoyltrfase_DHHC"/>
</dbReference>
<dbReference type="PROSITE" id="PS50216">
    <property type="entry name" value="DHHC"/>
    <property type="match status" value="1"/>
</dbReference>
<evidence type="ECO:0000256" key="4">
    <source>
        <dbReference type="ARBA" id="ARBA00022679"/>
    </source>
</evidence>
<keyword evidence="7 11" id="KW-0472">Membrane</keyword>
<dbReference type="GO" id="GO:0006777">
    <property type="term" value="P:Mo-molybdopterin cofactor biosynthetic process"/>
    <property type="evidence" value="ECO:0007669"/>
    <property type="project" value="UniProtKB-KW"/>
</dbReference>
<gene>
    <name evidence="14" type="ORF">NDN08_008270</name>
</gene>
<dbReference type="CDD" id="cd01420">
    <property type="entry name" value="MoaC_PE"/>
    <property type="match status" value="1"/>
</dbReference>
<evidence type="ECO:0000256" key="9">
    <source>
        <dbReference type="ARBA" id="ARBA00023239"/>
    </source>
</evidence>
<evidence type="ECO:0000256" key="8">
    <source>
        <dbReference type="ARBA" id="ARBA00023150"/>
    </source>
</evidence>
<evidence type="ECO:0000256" key="10">
    <source>
        <dbReference type="ARBA" id="ARBA00023315"/>
    </source>
</evidence>
<dbReference type="GO" id="GO:0016020">
    <property type="term" value="C:membrane"/>
    <property type="evidence" value="ECO:0007669"/>
    <property type="project" value="UniProtKB-SubCell"/>
</dbReference>
<keyword evidence="15" id="KW-1185">Reference proteome</keyword>
<evidence type="ECO:0000259" key="12">
    <source>
        <dbReference type="Pfam" id="PF01529"/>
    </source>
</evidence>
<comment type="domain">
    <text evidence="11">The DHHC domain is required for palmitoyltransferase activity.</text>
</comment>
<feature type="transmembrane region" description="Helical" evidence="11">
    <location>
        <begin position="72"/>
        <end position="90"/>
    </location>
</feature>
<dbReference type="NCBIfam" id="TIGR00581">
    <property type="entry name" value="moaC"/>
    <property type="match status" value="1"/>
</dbReference>
<reference evidence="14 15" key="1">
    <citation type="journal article" date="2023" name="Nat. Commun.">
        <title>Origin of minicircular mitochondrial genomes in red algae.</title>
        <authorList>
            <person name="Lee Y."/>
            <person name="Cho C.H."/>
            <person name="Lee Y.M."/>
            <person name="Park S.I."/>
            <person name="Yang J.H."/>
            <person name="West J.A."/>
            <person name="Bhattacharya D."/>
            <person name="Yoon H.S."/>
        </authorList>
    </citation>
    <scope>NUCLEOTIDE SEQUENCE [LARGE SCALE GENOMIC DNA]</scope>
    <source>
        <strain evidence="14 15">CCMP1338</strain>
        <tissue evidence="14">Whole cell</tissue>
    </source>
</reference>
<accession>A0AAV8V2R1</accession>
<dbReference type="AlphaFoldDB" id="A0AAV8V2R1"/>
<keyword evidence="8" id="KW-0501">Molybdenum cofactor biosynthesis</keyword>
<dbReference type="EMBL" id="JAMWBK010000002">
    <property type="protein sequence ID" value="KAJ8908176.1"/>
    <property type="molecule type" value="Genomic_DNA"/>
</dbReference>
<evidence type="ECO:0000256" key="7">
    <source>
        <dbReference type="ARBA" id="ARBA00023136"/>
    </source>
</evidence>
<comment type="pathway">
    <text evidence="3">Cofactor biosynthesis; molybdopterin biosynthesis.</text>
</comment>
<protein>
    <recommendedName>
        <fullName evidence="11">Palmitoyltransferase</fullName>
        <ecNumber evidence="11">2.3.1.225</ecNumber>
    </recommendedName>
</protein>
<dbReference type="HAMAP" id="MF_01224_B">
    <property type="entry name" value="MoaC_B"/>
    <property type="match status" value="1"/>
</dbReference>
<dbReference type="GO" id="GO:0019706">
    <property type="term" value="F:protein-cysteine S-palmitoyltransferase activity"/>
    <property type="evidence" value="ECO:0007669"/>
    <property type="project" value="UniProtKB-EC"/>
</dbReference>
<dbReference type="Gene3D" id="3.30.70.640">
    <property type="entry name" value="Molybdopterin cofactor biosynthesis C (MoaC) domain"/>
    <property type="match status" value="1"/>
</dbReference>
<evidence type="ECO:0000256" key="1">
    <source>
        <dbReference type="ARBA" id="ARBA00001637"/>
    </source>
</evidence>
<comment type="similarity">
    <text evidence="11">Belongs to the DHHC palmitoyltransferase family.</text>
</comment>
<dbReference type="SUPFAM" id="SSF55040">
    <property type="entry name" value="Molybdenum cofactor biosynthesis protein C, MoaC"/>
    <property type="match status" value="1"/>
</dbReference>
<dbReference type="InterPro" id="IPR002820">
    <property type="entry name" value="Mopterin_CF_biosynth-C_dom"/>
</dbReference>
<evidence type="ECO:0000256" key="2">
    <source>
        <dbReference type="ARBA" id="ARBA00004141"/>
    </source>
</evidence>
<feature type="domain" description="Palmitoyltransferase DHHC" evidence="12">
    <location>
        <begin position="162"/>
        <end position="306"/>
    </location>
</feature>
<evidence type="ECO:0000256" key="5">
    <source>
        <dbReference type="ARBA" id="ARBA00022692"/>
    </source>
</evidence>
<evidence type="ECO:0000256" key="11">
    <source>
        <dbReference type="RuleBase" id="RU079119"/>
    </source>
</evidence>
<evidence type="ECO:0000313" key="14">
    <source>
        <dbReference type="EMBL" id="KAJ8908176.1"/>
    </source>
</evidence>
<keyword evidence="5 11" id="KW-0812">Transmembrane</keyword>
<feature type="transmembrane region" description="Helical" evidence="11">
    <location>
        <begin position="205"/>
        <end position="228"/>
    </location>
</feature>
<evidence type="ECO:0000313" key="15">
    <source>
        <dbReference type="Proteomes" id="UP001157974"/>
    </source>
</evidence>
<feature type="domain" description="Molybdopterin cofactor biosynthesis C (MoaC)" evidence="13">
    <location>
        <begin position="392"/>
        <end position="533"/>
    </location>
</feature>
<dbReference type="InterPro" id="IPR036522">
    <property type="entry name" value="MoaC_sf"/>
</dbReference>
<comment type="caution">
    <text evidence="14">The sequence shown here is derived from an EMBL/GenBank/DDBJ whole genome shotgun (WGS) entry which is preliminary data.</text>
</comment>
<evidence type="ECO:0000256" key="6">
    <source>
        <dbReference type="ARBA" id="ARBA00022989"/>
    </source>
</evidence>
<dbReference type="Pfam" id="PF01529">
    <property type="entry name" value="DHHC"/>
    <property type="match status" value="1"/>
</dbReference>
<dbReference type="Proteomes" id="UP001157974">
    <property type="component" value="Unassembled WGS sequence"/>
</dbReference>
<comment type="subcellular location">
    <subcellularLocation>
        <location evidence="2">Membrane</location>
        <topology evidence="2">Multi-pass membrane protein</topology>
    </subcellularLocation>
</comment>
<organism evidence="14 15">
    <name type="scientific">Rhodosorus marinus</name>
    <dbReference type="NCBI Taxonomy" id="101924"/>
    <lineage>
        <taxon>Eukaryota</taxon>
        <taxon>Rhodophyta</taxon>
        <taxon>Stylonematophyceae</taxon>
        <taxon>Stylonematales</taxon>
        <taxon>Stylonemataceae</taxon>
        <taxon>Rhodosorus</taxon>
    </lineage>
</organism>
<dbReference type="InterPro" id="IPR047594">
    <property type="entry name" value="MoaC_bact/euk"/>
</dbReference>
<dbReference type="PANTHER" id="PTHR12246">
    <property type="entry name" value="PALMITOYLTRANSFERASE ZDHHC16"/>
    <property type="match status" value="1"/>
</dbReference>
<name>A0AAV8V2R1_9RHOD</name>
<keyword evidence="9" id="KW-0456">Lyase</keyword>
<sequence>MGLSTGTITVLLGLSLVVITVLLFKYFLPWVKRRRAKLSAMRANGRNMLFFESLVMFAPQLIGGSLLSFTVLSISAVTVGYLVYIEPMILRRRVASRLSFEYLMRAIADVYLVSNLFTNLVMSVVTSPGFVPDDGYTNPDPEADLRDQDSSTAAAGVARTAECKICRVNRPPRSFHCPFCERCVMRMDHHCIWLNQCVGNGNYRYFFSLLLFFALGALYLCMNMFALFSEVGNALPASEVRNCEVRSDAQLVDRKTCLEVDASWYEQKLVVVTFLLASVSGPFVFLLFCFHLYISTMNLSTVEFARAMRTNKSPIWSIGESNTKAENVAERLGLPEGFERELELPINPAGGRTFAHMDLRKALITCQSLPRGGWRRSMSRLTHIGKDGKPRMVDVGSKAASTRTAVASAKVLLGPDVYRLVEESEFGFGQMKKGSVLSTAQLAGIIGAKKTADLIPLCHPVPLTHVGLEFELLKEDHSLSIVSSASTANAQTGVEMEALSSVSIAALTVYDMCKAASKGIIISDIKLLRKTGGKSGDYTRTND</sequence>
<feature type="transmembrane region" description="Helical" evidence="11">
    <location>
        <begin position="269"/>
        <end position="294"/>
    </location>
</feature>